<sequence length="337" mass="37471">MLHTCQKLAHIKRWRPAKVRKGGACHMNDIKSGSNLEKVLKSGNFAFTGECGPPKGANVVHLKEKLAFLKGNVDAVNITDNQTAVVRMSSWAASAIAVQEGVEPNFQMVCRDRNRLAMMSDVLGAYSMGIRNMLCLSGDHQIFGNHPEAKNVYDIDSMQLINLVKTMRDEEQFLNGEPIDVSPKMFIGAASNPFADPFEFRVYRLAKKINAGADFIQTQCIYNMKKFRQFMKMAVDMGLCEKCYILAGVTPLKSVGMAQYMAKQVPGMDVPPEIIERLRGAGKGKFAEEGIKIAIEQIEEFKQMEGVAGVHLMAIEWEHKVAEIAQRAGMLPRPEIS</sequence>
<dbReference type="Pfam" id="PF02219">
    <property type="entry name" value="MTHFR"/>
    <property type="match status" value="1"/>
</dbReference>
<comment type="pathway">
    <text evidence="7">Amino-acid biosynthesis; L-methionine biosynthesis via de novo pathway.</text>
</comment>
<dbReference type="GO" id="GO:0009086">
    <property type="term" value="P:methionine biosynthetic process"/>
    <property type="evidence" value="ECO:0007669"/>
    <property type="project" value="TreeGrafter"/>
</dbReference>
<keyword evidence="5 9" id="KW-0274">FAD</keyword>
<comment type="similarity">
    <text evidence="3 9">Belongs to the methylenetetrahydrofolate reductase family.</text>
</comment>
<dbReference type="GO" id="GO:0005829">
    <property type="term" value="C:cytosol"/>
    <property type="evidence" value="ECO:0007669"/>
    <property type="project" value="TreeGrafter"/>
</dbReference>
<evidence type="ECO:0000256" key="2">
    <source>
        <dbReference type="ARBA" id="ARBA00004777"/>
    </source>
</evidence>
<gene>
    <name evidence="10" type="ORF">N47_G35960</name>
</gene>
<dbReference type="PANTHER" id="PTHR45754">
    <property type="entry name" value="METHYLENETETRAHYDROFOLATE REDUCTASE"/>
    <property type="match status" value="1"/>
</dbReference>
<dbReference type="SUPFAM" id="SSF51730">
    <property type="entry name" value="FAD-linked oxidoreductase"/>
    <property type="match status" value="1"/>
</dbReference>
<dbReference type="PANTHER" id="PTHR45754:SF3">
    <property type="entry name" value="METHYLENETETRAHYDROFOLATE REDUCTASE (NADPH)"/>
    <property type="match status" value="1"/>
</dbReference>
<accession>E1YCH8</accession>
<protein>
    <recommendedName>
        <fullName evidence="9">Methylenetetrahydrofolate reductase</fullName>
    </recommendedName>
</protein>
<organism evidence="10">
    <name type="scientific">uncultured Desulfobacterium sp</name>
    <dbReference type="NCBI Taxonomy" id="201089"/>
    <lineage>
        <taxon>Bacteria</taxon>
        <taxon>Pseudomonadati</taxon>
        <taxon>Thermodesulfobacteriota</taxon>
        <taxon>Desulfobacteria</taxon>
        <taxon>Desulfobacterales</taxon>
        <taxon>Desulfobacteriaceae</taxon>
        <taxon>Desulfobacterium</taxon>
        <taxon>environmental samples</taxon>
    </lineage>
</organism>
<comment type="pathway">
    <text evidence="2 9">One-carbon metabolism; tetrahydrofolate interconversion.</text>
</comment>
<evidence type="ECO:0000313" key="10">
    <source>
        <dbReference type="EMBL" id="CBX28272.1"/>
    </source>
</evidence>
<evidence type="ECO:0000256" key="9">
    <source>
        <dbReference type="RuleBase" id="RU003862"/>
    </source>
</evidence>
<keyword evidence="6 9" id="KW-0560">Oxidoreductase</keyword>
<dbReference type="GO" id="GO:0071949">
    <property type="term" value="F:FAD binding"/>
    <property type="evidence" value="ECO:0007669"/>
    <property type="project" value="TreeGrafter"/>
</dbReference>
<dbReference type="Gene3D" id="3.20.20.220">
    <property type="match status" value="1"/>
</dbReference>
<evidence type="ECO:0000256" key="3">
    <source>
        <dbReference type="ARBA" id="ARBA00006743"/>
    </source>
</evidence>
<evidence type="ECO:0000256" key="7">
    <source>
        <dbReference type="ARBA" id="ARBA00034478"/>
    </source>
</evidence>
<dbReference type="InterPro" id="IPR029041">
    <property type="entry name" value="FAD-linked_oxidoreductase-like"/>
</dbReference>
<evidence type="ECO:0000256" key="6">
    <source>
        <dbReference type="ARBA" id="ARBA00023002"/>
    </source>
</evidence>
<evidence type="ECO:0000256" key="4">
    <source>
        <dbReference type="ARBA" id="ARBA00022630"/>
    </source>
</evidence>
<dbReference type="InterPro" id="IPR003171">
    <property type="entry name" value="Mehydrof_redctse-like"/>
</dbReference>
<dbReference type="GO" id="GO:0106312">
    <property type="term" value="F:methylenetetrahydrofolate reductase (NADH) activity"/>
    <property type="evidence" value="ECO:0007669"/>
    <property type="project" value="UniProtKB-EC"/>
</dbReference>
<proteinExistence type="inferred from homology"/>
<comment type="cofactor">
    <cofactor evidence="1 9">
        <name>FAD</name>
        <dbReference type="ChEBI" id="CHEBI:57692"/>
    </cofactor>
</comment>
<comment type="catalytic activity">
    <reaction evidence="8">
        <text>(6S)-5-methyl-5,6,7,8-tetrahydrofolate + NAD(+) = (6R)-5,10-methylene-5,6,7,8-tetrahydrofolate + NADH + H(+)</text>
        <dbReference type="Rhea" id="RHEA:19821"/>
        <dbReference type="ChEBI" id="CHEBI:15378"/>
        <dbReference type="ChEBI" id="CHEBI:15636"/>
        <dbReference type="ChEBI" id="CHEBI:18608"/>
        <dbReference type="ChEBI" id="CHEBI:57540"/>
        <dbReference type="ChEBI" id="CHEBI:57945"/>
        <dbReference type="EC" id="1.5.1.54"/>
    </reaction>
    <physiologicalReaction direction="right-to-left" evidence="8">
        <dbReference type="Rhea" id="RHEA:19823"/>
    </physiologicalReaction>
</comment>
<evidence type="ECO:0000256" key="1">
    <source>
        <dbReference type="ARBA" id="ARBA00001974"/>
    </source>
</evidence>
<evidence type="ECO:0000256" key="8">
    <source>
        <dbReference type="ARBA" id="ARBA00048628"/>
    </source>
</evidence>
<dbReference type="AlphaFoldDB" id="E1YCH8"/>
<keyword evidence="4 9" id="KW-0285">Flavoprotein</keyword>
<dbReference type="UniPathway" id="UPA00193"/>
<reference evidence="10" key="1">
    <citation type="journal article" date="2011" name="Environ. Microbiol.">
        <title>Genomic insights into the metabolic potential of the polycyclic aromatic hydrocarbon degrading sulfate-reducing Deltaproteobacterium N47.</title>
        <authorList>
            <person name="Bergmann F."/>
            <person name="Selesi D."/>
            <person name="Weinmaier T."/>
            <person name="Tischler P."/>
            <person name="Rattei T."/>
            <person name="Meckenstock R.U."/>
        </authorList>
    </citation>
    <scope>NUCLEOTIDE SEQUENCE</scope>
</reference>
<evidence type="ECO:0000256" key="5">
    <source>
        <dbReference type="ARBA" id="ARBA00022827"/>
    </source>
</evidence>
<dbReference type="CDD" id="cd00537">
    <property type="entry name" value="MTHFR"/>
    <property type="match status" value="1"/>
</dbReference>
<name>E1YCH8_9BACT</name>
<dbReference type="GO" id="GO:0035999">
    <property type="term" value="P:tetrahydrofolate interconversion"/>
    <property type="evidence" value="ECO:0007669"/>
    <property type="project" value="UniProtKB-UniPathway"/>
</dbReference>
<dbReference type="EMBL" id="FR695868">
    <property type="protein sequence ID" value="CBX28272.1"/>
    <property type="molecule type" value="Genomic_DNA"/>
</dbReference>